<comment type="catalytic activity">
    <reaction evidence="12">
        <text>L-proline(in) + Na(+)(in) = L-proline(out) + Na(+)(out)</text>
        <dbReference type="Rhea" id="RHEA:28967"/>
        <dbReference type="ChEBI" id="CHEBI:29101"/>
        <dbReference type="ChEBI" id="CHEBI:60039"/>
    </reaction>
</comment>
<keyword evidence="8" id="KW-0915">Sodium</keyword>
<dbReference type="GO" id="GO:0015824">
    <property type="term" value="P:proline transport"/>
    <property type="evidence" value="ECO:0007669"/>
    <property type="project" value="TreeGrafter"/>
</dbReference>
<organism evidence="15 16">
    <name type="scientific">Sedimentisphaera salicampi</name>
    <dbReference type="NCBI Taxonomy" id="1941349"/>
    <lineage>
        <taxon>Bacteria</taxon>
        <taxon>Pseudomonadati</taxon>
        <taxon>Planctomycetota</taxon>
        <taxon>Phycisphaerae</taxon>
        <taxon>Sedimentisphaerales</taxon>
        <taxon>Sedimentisphaeraceae</taxon>
        <taxon>Sedimentisphaera</taxon>
    </lineage>
</organism>
<keyword evidence="16" id="KW-1185">Reference proteome</keyword>
<dbReference type="CDD" id="cd11477">
    <property type="entry name" value="SLC5sbd_u1"/>
    <property type="match status" value="1"/>
</dbReference>
<feature type="transmembrane region" description="Helical" evidence="14">
    <location>
        <begin position="296"/>
        <end position="321"/>
    </location>
</feature>
<evidence type="ECO:0000256" key="9">
    <source>
        <dbReference type="ARBA" id="ARBA00023065"/>
    </source>
</evidence>
<keyword evidence="9" id="KW-0406">Ion transport</keyword>
<feature type="transmembrane region" description="Helical" evidence="14">
    <location>
        <begin position="128"/>
        <end position="151"/>
    </location>
</feature>
<feature type="transmembrane region" description="Helical" evidence="14">
    <location>
        <begin position="583"/>
        <end position="601"/>
    </location>
</feature>
<dbReference type="PANTHER" id="PTHR48086:SF3">
    <property type="entry name" value="SODIUM_PROLINE SYMPORTER"/>
    <property type="match status" value="1"/>
</dbReference>
<feature type="transmembrane region" description="Helical" evidence="14">
    <location>
        <begin position="252"/>
        <end position="275"/>
    </location>
</feature>
<dbReference type="GO" id="GO:0015193">
    <property type="term" value="F:L-proline transmembrane transporter activity"/>
    <property type="evidence" value="ECO:0007669"/>
    <property type="project" value="TreeGrafter"/>
</dbReference>
<keyword evidence="4" id="KW-1003">Cell membrane</keyword>
<keyword evidence="5 14" id="KW-0812">Transmembrane</keyword>
<evidence type="ECO:0000256" key="10">
    <source>
        <dbReference type="ARBA" id="ARBA00023136"/>
    </source>
</evidence>
<dbReference type="PROSITE" id="PS50283">
    <property type="entry name" value="NA_SOLUT_SYMP_3"/>
    <property type="match status" value="1"/>
</dbReference>
<keyword evidence="7 14" id="KW-1133">Transmembrane helix</keyword>
<dbReference type="GO" id="GO:0005298">
    <property type="term" value="F:proline:sodium symporter activity"/>
    <property type="evidence" value="ECO:0007669"/>
    <property type="project" value="TreeGrafter"/>
</dbReference>
<keyword evidence="3" id="KW-0813">Transport</keyword>
<dbReference type="GO" id="GO:0005886">
    <property type="term" value="C:plasma membrane"/>
    <property type="evidence" value="ECO:0007669"/>
    <property type="project" value="UniProtKB-SubCell"/>
</dbReference>
<evidence type="ECO:0000256" key="7">
    <source>
        <dbReference type="ARBA" id="ARBA00022989"/>
    </source>
</evidence>
<keyword evidence="11" id="KW-0739">Sodium transport</keyword>
<keyword evidence="6" id="KW-0769">Symport</keyword>
<evidence type="ECO:0000256" key="6">
    <source>
        <dbReference type="ARBA" id="ARBA00022847"/>
    </source>
</evidence>
<feature type="transmembrane region" description="Helical" evidence="14">
    <location>
        <begin position="395"/>
        <end position="417"/>
    </location>
</feature>
<feature type="transmembrane region" description="Helical" evidence="14">
    <location>
        <begin position="556"/>
        <end position="577"/>
    </location>
</feature>
<feature type="transmembrane region" description="Helical" evidence="14">
    <location>
        <begin position="6"/>
        <end position="25"/>
    </location>
</feature>
<feature type="transmembrane region" description="Helical" evidence="14">
    <location>
        <begin position="192"/>
        <end position="210"/>
    </location>
</feature>
<evidence type="ECO:0000256" key="4">
    <source>
        <dbReference type="ARBA" id="ARBA00022475"/>
    </source>
</evidence>
<dbReference type="STRING" id="1941349.STSP1_00810"/>
<gene>
    <name evidence="15" type="primary">sglT_7</name>
    <name evidence="15" type="ORF">STSP1_00810</name>
</gene>
<dbReference type="PANTHER" id="PTHR48086">
    <property type="entry name" value="SODIUM/PROLINE SYMPORTER-RELATED"/>
    <property type="match status" value="1"/>
</dbReference>
<feature type="transmembrane region" description="Helical" evidence="14">
    <location>
        <begin position="453"/>
        <end position="478"/>
    </location>
</feature>
<evidence type="ECO:0000256" key="12">
    <source>
        <dbReference type="ARBA" id="ARBA00033708"/>
    </source>
</evidence>
<reference evidence="16" key="1">
    <citation type="submission" date="2017-04" db="EMBL/GenBank/DDBJ databases">
        <title>Comparative genomics and description of representatives of a novel lineage of planctomycetes thriving in anoxic sediments.</title>
        <authorList>
            <person name="Spring S."/>
            <person name="Bunk B."/>
            <person name="Sproer C."/>
        </authorList>
    </citation>
    <scope>NUCLEOTIDE SEQUENCE [LARGE SCALE GENOMIC DNA]</scope>
    <source>
        <strain evidence="16">ST-PulAB-D4</strain>
    </source>
</reference>
<proteinExistence type="inferred from homology"/>
<comment type="subcellular location">
    <subcellularLocation>
        <location evidence="1">Cell membrane</location>
        <topology evidence="1">Multi-pass membrane protein</topology>
    </subcellularLocation>
</comment>
<feature type="transmembrane region" description="Helical" evidence="14">
    <location>
        <begin position="490"/>
        <end position="510"/>
    </location>
</feature>
<dbReference type="Gene3D" id="1.20.1730.10">
    <property type="entry name" value="Sodium/glucose cotransporter"/>
    <property type="match status" value="1"/>
</dbReference>
<evidence type="ECO:0000313" key="15">
    <source>
        <dbReference type="EMBL" id="ARN56428.1"/>
    </source>
</evidence>
<feature type="transmembrane region" description="Helical" evidence="14">
    <location>
        <begin position="78"/>
        <end position="96"/>
    </location>
</feature>
<dbReference type="EMBL" id="CP021023">
    <property type="protein sequence ID" value="ARN56428.1"/>
    <property type="molecule type" value="Genomic_DNA"/>
</dbReference>
<protein>
    <submittedName>
        <fullName evidence="15">Na(+)/glucose symporter</fullName>
    </submittedName>
</protein>
<accession>A0A1W6LKV4</accession>
<evidence type="ECO:0000256" key="5">
    <source>
        <dbReference type="ARBA" id="ARBA00022692"/>
    </source>
</evidence>
<evidence type="ECO:0000256" key="14">
    <source>
        <dbReference type="SAM" id="Phobius"/>
    </source>
</evidence>
<feature type="transmembrane region" description="Helical" evidence="14">
    <location>
        <begin position="423"/>
        <end position="441"/>
    </location>
</feature>
<dbReference type="InterPro" id="IPR038377">
    <property type="entry name" value="Na/Glc_symporter_sf"/>
</dbReference>
<evidence type="ECO:0000256" key="8">
    <source>
        <dbReference type="ARBA" id="ARBA00023053"/>
    </source>
</evidence>
<evidence type="ECO:0000256" key="1">
    <source>
        <dbReference type="ARBA" id="ARBA00004651"/>
    </source>
</evidence>
<evidence type="ECO:0000256" key="13">
    <source>
        <dbReference type="RuleBase" id="RU362091"/>
    </source>
</evidence>
<dbReference type="InterPro" id="IPR001734">
    <property type="entry name" value="Na/solute_symporter"/>
</dbReference>
<evidence type="ECO:0000313" key="16">
    <source>
        <dbReference type="Proteomes" id="UP000193334"/>
    </source>
</evidence>
<feature type="transmembrane region" description="Helical" evidence="14">
    <location>
        <begin position="341"/>
        <end position="362"/>
    </location>
</feature>
<name>A0A1W6LKV4_9BACT</name>
<keyword evidence="10 14" id="KW-0472">Membrane</keyword>
<comment type="similarity">
    <text evidence="2 13">Belongs to the sodium:solute symporter (SSF) (TC 2.A.21) family.</text>
</comment>
<dbReference type="KEGG" id="pbp:STSP1_00810"/>
<dbReference type="Proteomes" id="UP000193334">
    <property type="component" value="Chromosome"/>
</dbReference>
<sequence>MNLSLIDILIIALYLVIIIVGGFLLSRKASKNIQGYFLSGKTVPWYLLGLSCASSSFDIAGTMWFVYIIFVYGMKGAWLPWMWPTFITIFHMVFLAKWMRRSGVMTGAEWLKTRFGDDRGSQLSQLSIVIFAIIASIGFLSYAFVGIGKFAATFLPWELSPNAYAVILMLITATYVVAGGMFSVVLTDILQWFFLTISSVVIAVIAWIKVSPEKLKSMVPEGWGDLFFGLHLNLDWSEHIASVNESIASDGWSLFSVVIMMMVFKGILISLAGVAPNFDMQRILACKSPRESSLMNFLISIALAPRWLMIGGIAVLGIVYYSPDMNSGGAEMDFENILPYVMNNFLPAGLLGILLAGLISAFMSTFDSTVNAGAAYIVNDLYKKYFKPKASDKEYVLASYAASFLLVAAGIFFGLMAKDINQAMQWIVSGLYAGYAGPNILKWYWWRFNGIGYFWGMISGIAAALFMPKLYQIAAWIMPEVLSGEFSPLYGFPFIVLISITVSIAASLLTKPEDEEVLKRFYKSVRPWGFWKPVYEKVRQEDPAVEANRDFFRDMVNVFIGTVWQLMLITLPLYMVIQNWTGALISCIILAGTSVFLKFNWYDHLEKESEYFDSQIPTVKELIEKE</sequence>
<evidence type="ECO:0000256" key="11">
    <source>
        <dbReference type="ARBA" id="ARBA00023201"/>
    </source>
</evidence>
<feature type="transmembrane region" description="Helical" evidence="14">
    <location>
        <begin position="163"/>
        <end position="185"/>
    </location>
</feature>
<evidence type="ECO:0000256" key="3">
    <source>
        <dbReference type="ARBA" id="ARBA00022448"/>
    </source>
</evidence>
<dbReference type="Pfam" id="PF00474">
    <property type="entry name" value="SSF"/>
    <property type="match status" value="1"/>
</dbReference>
<feature type="transmembrane region" description="Helical" evidence="14">
    <location>
        <begin position="45"/>
        <end position="72"/>
    </location>
</feature>
<evidence type="ECO:0000256" key="2">
    <source>
        <dbReference type="ARBA" id="ARBA00006434"/>
    </source>
</evidence>
<dbReference type="RefSeq" id="WP_085755123.1">
    <property type="nucleotide sequence ID" value="NZ_CP021023.1"/>
</dbReference>
<dbReference type="InterPro" id="IPR050277">
    <property type="entry name" value="Sodium:Solute_Symporter"/>
</dbReference>
<dbReference type="AlphaFoldDB" id="A0A1W6LKV4"/>